<keyword evidence="1" id="KW-1133">Transmembrane helix</keyword>
<proteinExistence type="predicted"/>
<keyword evidence="1" id="KW-0472">Membrane</keyword>
<dbReference type="RefSeq" id="WP_194076216.1">
    <property type="nucleotide sequence ID" value="NZ_CP061839.1"/>
</dbReference>
<feature type="transmembrane region" description="Helical" evidence="1">
    <location>
        <begin position="39"/>
        <end position="56"/>
    </location>
</feature>
<organism evidence="2 3">
    <name type="scientific">Treponema pedis</name>
    <dbReference type="NCBI Taxonomy" id="409322"/>
    <lineage>
        <taxon>Bacteria</taxon>
        <taxon>Pseudomonadati</taxon>
        <taxon>Spirochaetota</taxon>
        <taxon>Spirochaetia</taxon>
        <taxon>Spirochaetales</taxon>
        <taxon>Treponemataceae</taxon>
        <taxon>Treponema</taxon>
    </lineage>
</organism>
<dbReference type="EMBL" id="CP061839">
    <property type="protein sequence ID" value="QOW60766.1"/>
    <property type="molecule type" value="Genomic_DNA"/>
</dbReference>
<evidence type="ECO:0000256" key="1">
    <source>
        <dbReference type="SAM" id="Phobius"/>
    </source>
</evidence>
<evidence type="ECO:0000313" key="2">
    <source>
        <dbReference type="EMBL" id="QOW60766.1"/>
    </source>
</evidence>
<name>A0A7S7AX52_9SPIR</name>
<reference evidence="2 3" key="1">
    <citation type="submission" date="2020-09" db="EMBL/GenBank/DDBJ databases">
        <title>Characterization of Treponema spp. from bovine digital dermatitis in Korea.</title>
        <authorList>
            <person name="Espiritu H.M."/>
            <person name="Cho Y.I."/>
            <person name="Mamuad L."/>
        </authorList>
    </citation>
    <scope>NUCLEOTIDE SEQUENCE [LARGE SCALE GENOMIC DNA]</scope>
    <source>
        <strain evidence="2 3">KS1</strain>
    </source>
</reference>
<evidence type="ECO:0000313" key="3">
    <source>
        <dbReference type="Proteomes" id="UP000593915"/>
    </source>
</evidence>
<dbReference type="AlphaFoldDB" id="A0A7S7AX52"/>
<protein>
    <submittedName>
        <fullName evidence="2">Uncharacterized protein</fullName>
    </submittedName>
</protein>
<accession>A0A7S7AX52</accession>
<dbReference type="Proteomes" id="UP000593915">
    <property type="component" value="Chromosome"/>
</dbReference>
<keyword evidence="1" id="KW-0812">Transmembrane</keyword>
<sequence length="70" mass="8178">MIADIEKYHNILTFQEPGQETLQDIVDTFYKGKNGMEKLYMVFALILTFLQCYHLNRIGKSDVGMEFRAV</sequence>
<gene>
    <name evidence="2" type="ORF">IFE08_13430</name>
</gene>